<evidence type="ECO:0000256" key="1">
    <source>
        <dbReference type="SAM" id="MobiDB-lite"/>
    </source>
</evidence>
<dbReference type="Proteomes" id="UP000269721">
    <property type="component" value="Unassembled WGS sequence"/>
</dbReference>
<proteinExistence type="predicted"/>
<dbReference type="EMBL" id="KZ994140">
    <property type="protein sequence ID" value="RKO93714.1"/>
    <property type="molecule type" value="Genomic_DNA"/>
</dbReference>
<organism evidence="2 3">
    <name type="scientific">Blyttiomyces helicus</name>
    <dbReference type="NCBI Taxonomy" id="388810"/>
    <lineage>
        <taxon>Eukaryota</taxon>
        <taxon>Fungi</taxon>
        <taxon>Fungi incertae sedis</taxon>
        <taxon>Chytridiomycota</taxon>
        <taxon>Chytridiomycota incertae sedis</taxon>
        <taxon>Chytridiomycetes</taxon>
        <taxon>Chytridiomycetes incertae sedis</taxon>
        <taxon>Blyttiomyces</taxon>
    </lineage>
</organism>
<accession>A0A4P9WLG6</accession>
<gene>
    <name evidence="2" type="ORF">BDK51DRAFT_36484</name>
</gene>
<sequence>MARAPRGRGHYREADLDGGSTEARRTNQRCASQPDYSVPPRLLLPPDLSLTTVPAQPMHLLSPPALLPMIVPKEPTRLLFPPALSPTTELADEPPLLRRSPQQKRGSGSAALTLAPARSRTDMPPPLCSRHGINRSKTRGTGVRIPIGRAYEAATKHEGRDDMIPTA</sequence>
<protein>
    <submittedName>
        <fullName evidence="2">Uncharacterized protein</fullName>
    </submittedName>
</protein>
<feature type="region of interest" description="Disordered" evidence="1">
    <location>
        <begin position="80"/>
        <end position="140"/>
    </location>
</feature>
<evidence type="ECO:0000313" key="2">
    <source>
        <dbReference type="EMBL" id="RKO93714.1"/>
    </source>
</evidence>
<name>A0A4P9WLG6_9FUNG</name>
<keyword evidence="3" id="KW-1185">Reference proteome</keyword>
<feature type="region of interest" description="Disordered" evidence="1">
    <location>
        <begin position="1"/>
        <end position="40"/>
    </location>
</feature>
<reference evidence="3" key="1">
    <citation type="journal article" date="2018" name="Nat. Microbiol.">
        <title>Leveraging single-cell genomics to expand the fungal tree of life.</title>
        <authorList>
            <person name="Ahrendt S.R."/>
            <person name="Quandt C.A."/>
            <person name="Ciobanu D."/>
            <person name="Clum A."/>
            <person name="Salamov A."/>
            <person name="Andreopoulos B."/>
            <person name="Cheng J.F."/>
            <person name="Woyke T."/>
            <person name="Pelin A."/>
            <person name="Henrissat B."/>
            <person name="Reynolds N.K."/>
            <person name="Benny G.L."/>
            <person name="Smith M.E."/>
            <person name="James T.Y."/>
            <person name="Grigoriev I.V."/>
        </authorList>
    </citation>
    <scope>NUCLEOTIDE SEQUENCE [LARGE SCALE GENOMIC DNA]</scope>
</reference>
<evidence type="ECO:0000313" key="3">
    <source>
        <dbReference type="Proteomes" id="UP000269721"/>
    </source>
</evidence>
<dbReference type="AlphaFoldDB" id="A0A4P9WLG6"/>